<dbReference type="GO" id="GO:0006107">
    <property type="term" value="P:oxaloacetate metabolic process"/>
    <property type="evidence" value="ECO:0007669"/>
    <property type="project" value="TreeGrafter"/>
</dbReference>
<accession>A0A9K3Q7K6</accession>
<comment type="cofactor">
    <cofactor evidence="1">
        <name>Mg(2+)</name>
        <dbReference type="ChEBI" id="CHEBI:18420"/>
    </cofactor>
</comment>
<dbReference type="PANTHER" id="PTHR32308">
    <property type="entry name" value="LYASE BETA SUBUNIT, PUTATIVE (AFU_ORTHOLOGUE AFUA_4G13030)-RELATED"/>
    <property type="match status" value="1"/>
</dbReference>
<keyword evidence="3" id="KW-0460">Magnesium</keyword>
<evidence type="ECO:0000313" key="5">
    <source>
        <dbReference type="EMBL" id="KAG7373766.1"/>
    </source>
</evidence>
<dbReference type="GO" id="GO:0000287">
    <property type="term" value="F:magnesium ion binding"/>
    <property type="evidence" value="ECO:0007669"/>
    <property type="project" value="TreeGrafter"/>
</dbReference>
<evidence type="ECO:0000313" key="6">
    <source>
        <dbReference type="Proteomes" id="UP000693970"/>
    </source>
</evidence>
<keyword evidence="5" id="KW-0456">Lyase</keyword>
<keyword evidence="2" id="KW-0479">Metal-binding</keyword>
<dbReference type="AlphaFoldDB" id="A0A9K3Q7K6"/>
<evidence type="ECO:0000256" key="2">
    <source>
        <dbReference type="ARBA" id="ARBA00022723"/>
    </source>
</evidence>
<dbReference type="OrthoDB" id="1773at2759"/>
<dbReference type="Proteomes" id="UP000693970">
    <property type="component" value="Unassembled WGS sequence"/>
</dbReference>
<dbReference type="EMBL" id="JAGRRH010000001">
    <property type="protein sequence ID" value="KAG7373766.1"/>
    <property type="molecule type" value="Genomic_DNA"/>
</dbReference>
<dbReference type="PANTHER" id="PTHR32308:SF0">
    <property type="entry name" value="HPCH_HPAI ALDOLASE_CITRATE LYASE DOMAIN-CONTAINING PROTEIN"/>
    <property type="match status" value="1"/>
</dbReference>
<reference evidence="5" key="2">
    <citation type="submission" date="2021-04" db="EMBL/GenBank/DDBJ databases">
        <authorList>
            <person name="Podell S."/>
        </authorList>
    </citation>
    <scope>NUCLEOTIDE SEQUENCE</scope>
    <source>
        <strain evidence="5">Hildebrandi</strain>
    </source>
</reference>
<keyword evidence="6" id="KW-1185">Reference proteome</keyword>
<evidence type="ECO:0000259" key="4">
    <source>
        <dbReference type="Pfam" id="PF03328"/>
    </source>
</evidence>
<proteinExistence type="predicted"/>
<dbReference type="InterPro" id="IPR005000">
    <property type="entry name" value="Aldolase/citrate-lyase_domain"/>
</dbReference>
<dbReference type="Pfam" id="PF03328">
    <property type="entry name" value="HpcH_HpaI"/>
    <property type="match status" value="1"/>
</dbReference>
<evidence type="ECO:0000256" key="1">
    <source>
        <dbReference type="ARBA" id="ARBA00001946"/>
    </source>
</evidence>
<comment type="caution">
    <text evidence="5">The sequence shown here is derived from an EMBL/GenBank/DDBJ whole genome shotgun (WGS) entry which is preliminary data.</text>
</comment>
<evidence type="ECO:0000256" key="3">
    <source>
        <dbReference type="ARBA" id="ARBA00022842"/>
    </source>
</evidence>
<organism evidence="5 6">
    <name type="scientific">Nitzschia inconspicua</name>
    <dbReference type="NCBI Taxonomy" id="303405"/>
    <lineage>
        <taxon>Eukaryota</taxon>
        <taxon>Sar</taxon>
        <taxon>Stramenopiles</taxon>
        <taxon>Ochrophyta</taxon>
        <taxon>Bacillariophyta</taxon>
        <taxon>Bacillariophyceae</taxon>
        <taxon>Bacillariophycidae</taxon>
        <taxon>Bacillariales</taxon>
        <taxon>Bacillariaceae</taxon>
        <taxon>Nitzschia</taxon>
    </lineage>
</organism>
<dbReference type="GO" id="GO:0016829">
    <property type="term" value="F:lyase activity"/>
    <property type="evidence" value="ECO:0007669"/>
    <property type="project" value="UniProtKB-KW"/>
</dbReference>
<gene>
    <name evidence="5" type="ORF">IV203_012861</name>
</gene>
<protein>
    <submittedName>
        <fullName evidence="5">Malyl-CoA lyase</fullName>
    </submittedName>
</protein>
<reference evidence="5" key="1">
    <citation type="journal article" date="2021" name="Sci. Rep.">
        <title>Diploid genomic architecture of Nitzschia inconspicua, an elite biomass production diatom.</title>
        <authorList>
            <person name="Oliver A."/>
            <person name="Podell S."/>
            <person name="Pinowska A."/>
            <person name="Traller J.C."/>
            <person name="Smith S.R."/>
            <person name="McClure R."/>
            <person name="Beliaev A."/>
            <person name="Bohutskyi P."/>
            <person name="Hill E.A."/>
            <person name="Rabines A."/>
            <person name="Zheng H."/>
            <person name="Allen L.Z."/>
            <person name="Kuo A."/>
            <person name="Grigoriev I.V."/>
            <person name="Allen A.E."/>
            <person name="Hazlebeck D."/>
            <person name="Allen E.E."/>
        </authorList>
    </citation>
    <scope>NUCLEOTIDE SEQUENCE</scope>
    <source>
        <strain evidence="5">Hildebrandi</strain>
    </source>
</reference>
<name>A0A9K3Q7K6_9STRA</name>
<sequence>MSLFPQITASYKATAAAKQIYSRRLMMNSLGRNALPVNTTNASIQWNVFFRTTGVVSRTFSSSTSAHIGEQVNSENQQQQQLSIRSLRRCLLSVPGHDPRKVHKAFQIQPDTIVLDLEDGVAGNQKDEARELVQQTLLTLGDQGDDQGHSTILSEMCVRINGLETGDLALHDLEAVLRCPKLQAVVVPKVETAADIHFVQDQIQEHCTGNVRIIAAVESAMGILNLREIAETTTVHGGKLDALVFASEDYMADMEGIRTSHGTELLYARSKLVTTAKAYGLQAIDMVHIDFRDLKALEQECLGGVQLGFTGKQAIDHPNQVPIIQQSFVPSAKDVDFATRAIQQYESSTANGVGACVVDGIVVDLPVYKWCCKIMERAGKPHT</sequence>
<feature type="domain" description="HpcH/HpaI aldolase/citrate lyase" evidence="4">
    <location>
        <begin position="89"/>
        <end position="315"/>
    </location>
</feature>